<evidence type="ECO:0000313" key="3">
    <source>
        <dbReference type="EMBL" id="MDB8742246.1"/>
    </source>
</evidence>
<dbReference type="Proteomes" id="UP001211421">
    <property type="component" value="Unassembled WGS sequence"/>
</dbReference>
<protein>
    <recommendedName>
        <fullName evidence="5">Copper exporting ATPase</fullName>
    </recommendedName>
</protein>
<feature type="compositionally biased region" description="Acidic residues" evidence="1">
    <location>
        <begin position="27"/>
        <end position="46"/>
    </location>
</feature>
<dbReference type="Gene3D" id="3.40.50.1000">
    <property type="entry name" value="HAD superfamily/HAD-like"/>
    <property type="match status" value="1"/>
</dbReference>
<dbReference type="InterPro" id="IPR023299">
    <property type="entry name" value="ATPase_P-typ_cyto_dom_N"/>
</dbReference>
<reference evidence="3" key="1">
    <citation type="submission" date="2023-01" db="EMBL/GenBank/DDBJ databases">
        <title>Human gut microbiome strain richness.</title>
        <authorList>
            <person name="Chen-Liaw A."/>
        </authorList>
    </citation>
    <scope>NUCLEOTIDE SEQUENCE</scope>
    <source>
        <strain evidence="3">D59st1_B8_D59t2_181005</strain>
    </source>
</reference>
<feature type="transmembrane region" description="Helical" evidence="2">
    <location>
        <begin position="405"/>
        <end position="423"/>
    </location>
</feature>
<feature type="transmembrane region" description="Helical" evidence="2">
    <location>
        <begin position="743"/>
        <end position="762"/>
    </location>
</feature>
<dbReference type="GO" id="GO:0000166">
    <property type="term" value="F:nucleotide binding"/>
    <property type="evidence" value="ECO:0007669"/>
    <property type="project" value="InterPro"/>
</dbReference>
<feature type="transmembrane region" description="Helical" evidence="2">
    <location>
        <begin position="285"/>
        <end position="303"/>
    </location>
</feature>
<organism evidence="3 4">
    <name type="scientific">Ruminococcus bicirculans</name>
    <name type="common">ex Wegman et al. 2014</name>
    <dbReference type="NCBI Taxonomy" id="1160721"/>
    <lineage>
        <taxon>Bacteria</taxon>
        <taxon>Bacillati</taxon>
        <taxon>Bacillota</taxon>
        <taxon>Clostridia</taxon>
        <taxon>Eubacteriales</taxon>
        <taxon>Oscillospiraceae</taxon>
        <taxon>Ruminococcus</taxon>
    </lineage>
</organism>
<feature type="compositionally biased region" description="Basic and acidic residues" evidence="1">
    <location>
        <begin position="14"/>
        <end position="26"/>
    </location>
</feature>
<name>A0AAW6E2C8_9FIRM</name>
<feature type="transmembrane region" description="Helical" evidence="2">
    <location>
        <begin position="250"/>
        <end position="273"/>
    </location>
</feature>
<dbReference type="EMBL" id="JAQMLS010000006">
    <property type="protein sequence ID" value="MDB8742246.1"/>
    <property type="molecule type" value="Genomic_DNA"/>
</dbReference>
<feature type="region of interest" description="Disordered" evidence="1">
    <location>
        <begin position="163"/>
        <end position="184"/>
    </location>
</feature>
<feature type="transmembrane region" description="Helical" evidence="2">
    <location>
        <begin position="718"/>
        <end position="737"/>
    </location>
</feature>
<evidence type="ECO:0008006" key="5">
    <source>
        <dbReference type="Google" id="ProtNLM"/>
    </source>
</evidence>
<dbReference type="InterPro" id="IPR023214">
    <property type="entry name" value="HAD_sf"/>
</dbReference>
<gene>
    <name evidence="3" type="ORF">PNV70_09220</name>
</gene>
<evidence type="ECO:0000313" key="4">
    <source>
        <dbReference type="Proteomes" id="UP001211421"/>
    </source>
</evidence>
<dbReference type="SUPFAM" id="SSF81660">
    <property type="entry name" value="Metal cation-transporting ATPase, ATP-binding domain N"/>
    <property type="match status" value="1"/>
</dbReference>
<evidence type="ECO:0000256" key="1">
    <source>
        <dbReference type="SAM" id="MobiDB-lite"/>
    </source>
</evidence>
<keyword evidence="2" id="KW-0472">Membrane</keyword>
<accession>A0AAW6E2C8</accession>
<evidence type="ECO:0000256" key="2">
    <source>
        <dbReference type="SAM" id="Phobius"/>
    </source>
</evidence>
<sequence length="768" mass="85356">MADKFSIDDIISEYSEKVENDLKTDESQENDEILNEDTNEDTNIDESIEKDNDTSDIDSDGYDPIKATDFDDELASDHTNEKKRNEENAALINNLTKHKKGKAAKQSIPPVNRASLKDIKMGLTGKIIPKTEEFDKALIPDDATYEEKSSILSQHRKKKVDSFVLKTDEQESEPDSDDTNDKDKVGQTEFKKFDDAEKVFGSIRHVKSNLVLRLCVLLFTGIFSTFITVANDLELPLIKTFDRTITPAAYLFTNTILGLISIAVCYNVLLAGMKSLFKKEADNDTIAAIGIFITVIAGIINLFDPESIRDSVYHVYISVAIVGLIFNTLGKLMVVKRTERNFRYVAGDFERYAVTSVEDEEIAENFTRGAVAEPKIAAMRKTEFVDDFMKNSYTSDISDEYSKKISPYILIAGVVIALLSLIFDKGASNMKERLFIALAAFSGTVTMCSSFAVMLIVNVPLARATKKYLQYSAVMLGYSSVDEFADTNSLLVDAEQLFPKGSIELANLKLLSAISIEDCILMAASLSCQSGSVLKSTFYKMLRGKTELLYPVESYIYEDGLGLSGWIENKRVLLGTRELMENHSIDGLPSEAKEKEYANGNVAVYLSISGITAAMFVIQVSPNLSVTRWLQELELEGITTVIRTVDGFLSQRFLSDLFDIESDSVKLLSFRYHKDYESETEYVPRQASSMLCSGHFPSFAMLVIGAKRLKFTAELGASVMYGATILAALIALIMMLAGSFVQLTPTLVIVYNLIVMGVALLIQHIKKL</sequence>
<dbReference type="Gene3D" id="3.40.1110.10">
    <property type="entry name" value="Calcium-transporting ATPase, cytoplasmic domain N"/>
    <property type="match status" value="1"/>
</dbReference>
<feature type="transmembrane region" description="Helical" evidence="2">
    <location>
        <begin position="315"/>
        <end position="334"/>
    </location>
</feature>
<feature type="compositionally biased region" description="Basic and acidic residues" evidence="1">
    <location>
        <begin position="75"/>
        <end position="87"/>
    </location>
</feature>
<keyword evidence="2" id="KW-1133">Transmembrane helix</keyword>
<keyword evidence="2" id="KW-0812">Transmembrane</keyword>
<comment type="caution">
    <text evidence="3">The sequence shown here is derived from an EMBL/GenBank/DDBJ whole genome shotgun (WGS) entry which is preliminary data.</text>
</comment>
<dbReference type="RefSeq" id="WP_195551684.1">
    <property type="nucleotide sequence ID" value="NZ_JADMNX010000006.1"/>
</dbReference>
<feature type="transmembrane region" description="Helical" evidence="2">
    <location>
        <begin position="435"/>
        <end position="457"/>
    </location>
</feature>
<feature type="region of interest" description="Disordered" evidence="1">
    <location>
        <begin position="1"/>
        <end position="107"/>
    </location>
</feature>
<dbReference type="AlphaFoldDB" id="A0AAW6E2C8"/>
<proteinExistence type="predicted"/>
<feature type="transmembrane region" description="Helical" evidence="2">
    <location>
        <begin position="210"/>
        <end position="230"/>
    </location>
</feature>